<proteinExistence type="predicted"/>
<dbReference type="InterPro" id="IPR045079">
    <property type="entry name" value="Oxoprolinase-like"/>
</dbReference>
<dbReference type="AlphaFoldDB" id="A0A6V8MLW0"/>
<dbReference type="SUPFAM" id="SSF53067">
    <property type="entry name" value="Actin-like ATPase domain"/>
    <property type="match status" value="1"/>
</dbReference>
<evidence type="ECO:0000313" key="4">
    <source>
        <dbReference type="Proteomes" id="UP000556026"/>
    </source>
</evidence>
<feature type="domain" description="Hydantoinase A/oxoprolinase" evidence="1">
    <location>
        <begin position="183"/>
        <end position="326"/>
    </location>
</feature>
<feature type="domain" description="Hydantoinase/oxoprolinase N-terminal" evidence="2">
    <location>
        <begin position="5"/>
        <end position="160"/>
    </location>
</feature>
<dbReference type="EMBL" id="BLXX01000009">
    <property type="protein sequence ID" value="GFO60619.1"/>
    <property type="molecule type" value="Genomic_DNA"/>
</dbReference>
<gene>
    <name evidence="3" type="ORF">GMST_29440</name>
</gene>
<dbReference type="RefSeq" id="WP_183355431.1">
    <property type="nucleotide sequence ID" value="NZ_BLXX01000009.1"/>
</dbReference>
<dbReference type="Pfam" id="PF01968">
    <property type="entry name" value="Hydantoinase_A"/>
    <property type="match status" value="1"/>
</dbReference>
<keyword evidence="4" id="KW-1185">Reference proteome</keyword>
<dbReference type="Pfam" id="PF05378">
    <property type="entry name" value="Hydant_A_N"/>
    <property type="match status" value="1"/>
</dbReference>
<accession>A0A6V8MLW0</accession>
<dbReference type="GO" id="GO:0006749">
    <property type="term" value="P:glutathione metabolic process"/>
    <property type="evidence" value="ECO:0007669"/>
    <property type="project" value="TreeGrafter"/>
</dbReference>
<evidence type="ECO:0000259" key="1">
    <source>
        <dbReference type="Pfam" id="PF01968"/>
    </source>
</evidence>
<organism evidence="3 4">
    <name type="scientific">Geomonas silvestris</name>
    <dbReference type="NCBI Taxonomy" id="2740184"/>
    <lineage>
        <taxon>Bacteria</taxon>
        <taxon>Pseudomonadati</taxon>
        <taxon>Thermodesulfobacteriota</taxon>
        <taxon>Desulfuromonadia</taxon>
        <taxon>Geobacterales</taxon>
        <taxon>Geobacteraceae</taxon>
        <taxon>Geomonas</taxon>
    </lineage>
</organism>
<sequence>MRLGLGIDTGGTYTDSVIAALDTGEVLAKAKALTTREDLVLGIRGSLAQLDRELLTEVRLVGLSTTLATNSIVECKGARVALLLAVPNPANFALPPGNPAEQTVLIAGAIARDGSVAVPLDTAAAREAIERLAGQVDAFAVSGYFSIYNQEQELQLKELVAACSELPVVCGHELSGDVGLLERAVTAALNARLLPVIGELLAAVRAVLDECGVLAPVMVVKGNGALVGAAVAAQRPVETILSGPAASVVGACRLTGLADAVVVDMGGTTSDIALMQGGMVATSREGAQVGGWHTRVHSVEIRTAGIGGDSKVAVSGGSLALGPRRAIPLCRAAHQDLRFAGLLRERAAAPARRAKEGESEFCTLVQRPRFAVSPTEERLFAALEGRVLDRAELALCVGPFVELERFIALGVVAEVAFTPTDLLHARGQLALWDAGASRAGASLLARELGLSDSELLDAVAREVTESLKLNIVGKLLEADHPQPVFRSAQGRELLGALLRSAGGTVAASFAVTRPLVAVGAPVSCYFPQVAQELAAELVIPEHAEVANAFGAVTGRVVERAEALIRPDDADGFLVISAEERRPFVEFAAAQAFAEALVRGAAARRAKESGGAELEISVASEELAAPLGKGWGDSVLIERRVTATAVGLPSFIA</sequence>
<evidence type="ECO:0000259" key="2">
    <source>
        <dbReference type="Pfam" id="PF05378"/>
    </source>
</evidence>
<dbReference type="Proteomes" id="UP000556026">
    <property type="component" value="Unassembled WGS sequence"/>
</dbReference>
<dbReference type="GO" id="GO:0005829">
    <property type="term" value="C:cytosol"/>
    <property type="evidence" value="ECO:0007669"/>
    <property type="project" value="TreeGrafter"/>
</dbReference>
<dbReference type="InterPro" id="IPR043129">
    <property type="entry name" value="ATPase_NBD"/>
</dbReference>
<dbReference type="PANTHER" id="PTHR11365">
    <property type="entry name" value="5-OXOPROLINASE RELATED"/>
    <property type="match status" value="1"/>
</dbReference>
<dbReference type="InterPro" id="IPR002821">
    <property type="entry name" value="Hydantoinase_A"/>
</dbReference>
<reference evidence="4" key="1">
    <citation type="submission" date="2020-06" db="EMBL/GenBank/DDBJ databases">
        <title>Draft genomic sequence of Geomonas sp. Red330.</title>
        <authorList>
            <person name="Itoh H."/>
            <person name="Zhenxing X."/>
            <person name="Ushijima N."/>
            <person name="Masuda Y."/>
            <person name="Shiratori Y."/>
            <person name="Senoo K."/>
        </authorList>
    </citation>
    <scope>NUCLEOTIDE SEQUENCE [LARGE SCALE GENOMIC DNA]</scope>
    <source>
        <strain evidence="4">Red330</strain>
    </source>
</reference>
<comment type="caution">
    <text evidence="3">The sequence shown here is derived from an EMBL/GenBank/DDBJ whole genome shotgun (WGS) entry which is preliminary data.</text>
</comment>
<dbReference type="PANTHER" id="PTHR11365:SF2">
    <property type="entry name" value="5-OXOPROLINASE"/>
    <property type="match status" value="1"/>
</dbReference>
<name>A0A6V8MLW0_9BACT</name>
<dbReference type="InterPro" id="IPR008040">
    <property type="entry name" value="Hydant_A_N"/>
</dbReference>
<dbReference type="GO" id="GO:0017168">
    <property type="term" value="F:5-oxoprolinase (ATP-hydrolyzing) activity"/>
    <property type="evidence" value="ECO:0007669"/>
    <property type="project" value="TreeGrafter"/>
</dbReference>
<protein>
    <submittedName>
        <fullName evidence="3">Hydantoinase</fullName>
    </submittedName>
</protein>
<evidence type="ECO:0000313" key="3">
    <source>
        <dbReference type="EMBL" id="GFO60619.1"/>
    </source>
</evidence>